<feature type="binding site" evidence="6">
    <location>
        <begin position="161"/>
        <end position="166"/>
    </location>
    <ligand>
        <name>NAD(+)</name>
        <dbReference type="ChEBI" id="CHEBI:57540"/>
    </ligand>
</feature>
<keyword evidence="3 6" id="KW-0521">NADP</keyword>
<organism evidence="7">
    <name type="scientific">uncultured Pleomorphomonas sp</name>
    <dbReference type="NCBI Taxonomy" id="442121"/>
    <lineage>
        <taxon>Bacteria</taxon>
        <taxon>Pseudomonadati</taxon>
        <taxon>Pseudomonadota</taxon>
        <taxon>Alphaproteobacteria</taxon>
        <taxon>Hyphomicrobiales</taxon>
        <taxon>Pleomorphomonadaceae</taxon>
        <taxon>Pleomorphomonas</taxon>
        <taxon>environmental samples</taxon>
    </lineage>
</organism>
<dbReference type="GO" id="GO:0003951">
    <property type="term" value="F:NAD+ kinase activity"/>
    <property type="evidence" value="ECO:0007669"/>
    <property type="project" value="UniProtKB-UniRule"/>
</dbReference>
<evidence type="ECO:0000313" key="7">
    <source>
        <dbReference type="EMBL" id="SCM79074.1"/>
    </source>
</evidence>
<dbReference type="InterPro" id="IPR002504">
    <property type="entry name" value="NADK"/>
</dbReference>
<evidence type="ECO:0000256" key="1">
    <source>
        <dbReference type="ARBA" id="ARBA00022679"/>
    </source>
</evidence>
<comment type="caution">
    <text evidence="6">Lacks conserved residue(s) required for the propagation of feature annotation.</text>
</comment>
<dbReference type="GO" id="GO:0005524">
    <property type="term" value="F:ATP binding"/>
    <property type="evidence" value="ECO:0007669"/>
    <property type="project" value="UniProtKB-KW"/>
</dbReference>
<dbReference type="Gene3D" id="3.40.50.10330">
    <property type="entry name" value="Probable inorganic polyphosphate/atp-NAD kinase, domain 1"/>
    <property type="match status" value="1"/>
</dbReference>
<dbReference type="SUPFAM" id="SSF111331">
    <property type="entry name" value="NAD kinase/diacylglycerol kinase-like"/>
    <property type="match status" value="1"/>
</dbReference>
<reference evidence="7" key="1">
    <citation type="submission" date="2016-08" db="EMBL/GenBank/DDBJ databases">
        <authorList>
            <person name="Seilhamer J.J."/>
        </authorList>
    </citation>
    <scope>NUCLEOTIDE SEQUENCE</scope>
    <source>
        <strain evidence="7">86</strain>
    </source>
</reference>
<dbReference type="HAMAP" id="MF_00361">
    <property type="entry name" value="NAD_kinase"/>
    <property type="match status" value="1"/>
</dbReference>
<comment type="subcellular location">
    <subcellularLocation>
        <location evidence="6">Cytoplasm</location>
    </subcellularLocation>
</comment>
<comment type="similarity">
    <text evidence="6">Belongs to the NAD kinase family.</text>
</comment>
<keyword evidence="6" id="KW-0963">Cytoplasm</keyword>
<dbReference type="Gene3D" id="2.60.200.30">
    <property type="entry name" value="Probable inorganic polyphosphate/atp-NAD kinase, domain 2"/>
    <property type="match status" value="1"/>
</dbReference>
<dbReference type="Pfam" id="PF20143">
    <property type="entry name" value="NAD_kinase_C"/>
    <property type="match status" value="1"/>
</dbReference>
<keyword evidence="1 6" id="KW-0808">Transferase</keyword>
<feature type="binding site" evidence="6">
    <location>
        <begin position="50"/>
        <end position="51"/>
    </location>
    <ligand>
        <name>NAD(+)</name>
        <dbReference type="ChEBI" id="CHEBI:57540"/>
    </ligand>
</feature>
<accession>A0A212LNG5</accession>
<evidence type="ECO:0000256" key="2">
    <source>
        <dbReference type="ARBA" id="ARBA00022777"/>
    </source>
</evidence>
<dbReference type="GO" id="GO:0005737">
    <property type="term" value="C:cytoplasm"/>
    <property type="evidence" value="ECO:0007669"/>
    <property type="project" value="UniProtKB-SubCell"/>
</dbReference>
<dbReference type="EMBL" id="FMJD01000013">
    <property type="protein sequence ID" value="SCM79074.1"/>
    <property type="molecule type" value="Genomic_DNA"/>
</dbReference>
<keyword evidence="4 6" id="KW-0520">NAD</keyword>
<proteinExistence type="inferred from homology"/>
<dbReference type="GO" id="GO:0006741">
    <property type="term" value="P:NADP+ biosynthetic process"/>
    <property type="evidence" value="ECO:0007669"/>
    <property type="project" value="UniProtKB-UniRule"/>
</dbReference>
<evidence type="ECO:0000256" key="4">
    <source>
        <dbReference type="ARBA" id="ARBA00023027"/>
    </source>
</evidence>
<dbReference type="GO" id="GO:0046872">
    <property type="term" value="F:metal ion binding"/>
    <property type="evidence" value="ECO:0007669"/>
    <property type="project" value="UniProtKB-UniRule"/>
</dbReference>
<keyword evidence="2 6" id="KW-0418">Kinase</keyword>
<dbReference type="PANTHER" id="PTHR20275:SF0">
    <property type="entry name" value="NAD KINASE"/>
    <property type="match status" value="1"/>
</dbReference>
<feature type="binding site" evidence="6">
    <location>
        <position position="158"/>
    </location>
    <ligand>
        <name>NAD(+)</name>
        <dbReference type="ChEBI" id="CHEBI:57540"/>
    </ligand>
</feature>
<feature type="binding site" evidence="6">
    <location>
        <position position="150"/>
    </location>
    <ligand>
        <name>NAD(+)</name>
        <dbReference type="ChEBI" id="CHEBI:57540"/>
    </ligand>
</feature>
<protein>
    <recommendedName>
        <fullName evidence="6">NAD kinase</fullName>
        <ecNumber evidence="6">2.7.1.23</ecNumber>
    </recommendedName>
    <alternativeName>
        <fullName evidence="6">ATP-dependent NAD kinase</fullName>
    </alternativeName>
</protein>
<dbReference type="InterPro" id="IPR016064">
    <property type="entry name" value="NAD/diacylglycerol_kinase_sf"/>
</dbReference>
<keyword evidence="6" id="KW-0067">ATP-binding</keyword>
<dbReference type="PANTHER" id="PTHR20275">
    <property type="entry name" value="NAD KINASE"/>
    <property type="match status" value="1"/>
</dbReference>
<dbReference type="AlphaFoldDB" id="A0A212LNG5"/>
<sequence length="261" mass="28721">MPQNGRPSFEHLSFVASDTAEARDARARLVAAYGNVAAEDADAIVALGGDGLMLQTLHRFINTDKPIYGLNCGSVGFLMNEFRVEGLRERLADSVVTALHPLAMEATTVLGDTHLAHAFNEVSLMRQTYQAAKLRISIDDKVRLEEMACDGVLVSTPAGSTAYNLSAHGPILPIHVPLLAVTPISAFRPRGWRGAVIPDRCSIVIDVLEHEKRPVSVAADHQEVRDVLRVAIKADVRQRSLILFDRNHGWEERVLTEQFRT</sequence>
<evidence type="ECO:0000256" key="6">
    <source>
        <dbReference type="HAMAP-Rule" id="MF_00361"/>
    </source>
</evidence>
<comment type="function">
    <text evidence="6">Involved in the regulation of the intracellular balance of NAD and NADP, and is a key enzyme in the biosynthesis of NADP. Catalyzes specifically the phosphorylation on 2'-hydroxyl of the adenosine moiety of NAD to yield NADP.</text>
</comment>
<dbReference type="GO" id="GO:0051287">
    <property type="term" value="F:NAD binding"/>
    <property type="evidence" value="ECO:0007669"/>
    <property type="project" value="UniProtKB-ARBA"/>
</dbReference>
<dbReference type="EC" id="2.7.1.23" evidence="6"/>
<dbReference type="RefSeq" id="WP_100082632.1">
    <property type="nucleotide sequence ID" value="NZ_LT608334.1"/>
</dbReference>
<dbReference type="GO" id="GO:0019674">
    <property type="term" value="P:NAD+ metabolic process"/>
    <property type="evidence" value="ECO:0007669"/>
    <property type="project" value="InterPro"/>
</dbReference>
<dbReference type="Pfam" id="PF01513">
    <property type="entry name" value="NAD_kinase"/>
    <property type="match status" value="1"/>
</dbReference>
<feature type="active site" description="Proton acceptor" evidence="6">
    <location>
        <position position="50"/>
    </location>
</feature>
<name>A0A212LNG5_9HYPH</name>
<comment type="cofactor">
    <cofactor evidence="6">
        <name>a divalent metal cation</name>
        <dbReference type="ChEBI" id="CHEBI:60240"/>
    </cofactor>
</comment>
<evidence type="ECO:0000256" key="5">
    <source>
        <dbReference type="ARBA" id="ARBA00047925"/>
    </source>
</evidence>
<dbReference type="InterPro" id="IPR017438">
    <property type="entry name" value="ATP-NAD_kinase_N"/>
</dbReference>
<gene>
    <name evidence="7" type="primary">ppnK</name>
    <name evidence="6" type="synonym">nadK</name>
    <name evidence="7" type="ORF">KL86PLE_90221</name>
</gene>
<feature type="binding site" evidence="6">
    <location>
        <position position="222"/>
    </location>
    <ligand>
        <name>NAD(+)</name>
        <dbReference type="ChEBI" id="CHEBI:57540"/>
    </ligand>
</feature>
<feature type="binding site" evidence="6">
    <location>
        <begin position="120"/>
        <end position="121"/>
    </location>
    <ligand>
        <name>NAD(+)</name>
        <dbReference type="ChEBI" id="CHEBI:57540"/>
    </ligand>
</feature>
<keyword evidence="6" id="KW-0547">Nucleotide-binding</keyword>
<comment type="catalytic activity">
    <reaction evidence="5 6">
        <text>NAD(+) + ATP = ADP + NADP(+) + H(+)</text>
        <dbReference type="Rhea" id="RHEA:18629"/>
        <dbReference type="ChEBI" id="CHEBI:15378"/>
        <dbReference type="ChEBI" id="CHEBI:30616"/>
        <dbReference type="ChEBI" id="CHEBI:57540"/>
        <dbReference type="ChEBI" id="CHEBI:58349"/>
        <dbReference type="ChEBI" id="CHEBI:456216"/>
        <dbReference type="EC" id="2.7.1.23"/>
    </reaction>
</comment>
<evidence type="ECO:0000256" key="3">
    <source>
        <dbReference type="ARBA" id="ARBA00022857"/>
    </source>
</evidence>
<dbReference type="InterPro" id="IPR017437">
    <property type="entry name" value="ATP-NAD_kinase_PpnK-typ_C"/>
</dbReference>
<dbReference type="NCBIfam" id="NF003406">
    <property type="entry name" value="PRK04761.1"/>
    <property type="match status" value="1"/>
</dbReference>